<dbReference type="EMBL" id="CM011675">
    <property type="protein sequence ID" value="TMS22376.1"/>
    <property type="molecule type" value="Genomic_DNA"/>
</dbReference>
<comment type="caution">
    <text evidence="1">The sequence shown here is derived from an EMBL/GenBank/DDBJ whole genome shotgun (WGS) entry which is preliminary data.</text>
</comment>
<organism evidence="1 2">
    <name type="scientific">Larimichthys crocea</name>
    <name type="common">Large yellow croaker</name>
    <name type="synonym">Pseudosciaena crocea</name>
    <dbReference type="NCBI Taxonomy" id="215358"/>
    <lineage>
        <taxon>Eukaryota</taxon>
        <taxon>Metazoa</taxon>
        <taxon>Chordata</taxon>
        <taxon>Craniata</taxon>
        <taxon>Vertebrata</taxon>
        <taxon>Euteleostomi</taxon>
        <taxon>Actinopterygii</taxon>
        <taxon>Neopterygii</taxon>
        <taxon>Teleostei</taxon>
        <taxon>Neoteleostei</taxon>
        <taxon>Acanthomorphata</taxon>
        <taxon>Eupercaria</taxon>
        <taxon>Sciaenidae</taxon>
        <taxon>Larimichthys</taxon>
    </lineage>
</organism>
<dbReference type="Proteomes" id="UP000793456">
    <property type="component" value="Chromosome II"/>
</dbReference>
<name>A0ACD3RS88_LARCR</name>
<reference evidence="1" key="1">
    <citation type="submission" date="2018-11" db="EMBL/GenBank/DDBJ databases">
        <title>The sequence and de novo assembly of Larimichthys crocea genome using PacBio and Hi-C technologies.</title>
        <authorList>
            <person name="Xu P."/>
            <person name="Chen B."/>
            <person name="Zhou Z."/>
            <person name="Ke Q."/>
            <person name="Wu Y."/>
            <person name="Bai H."/>
            <person name="Pu F."/>
        </authorList>
    </citation>
    <scope>NUCLEOTIDE SEQUENCE</scope>
    <source>
        <tissue evidence="1">Muscle</tissue>
    </source>
</reference>
<proteinExistence type="predicted"/>
<sequence>MERFQLQEKTDGFKNTSRRQRHNSTFIIEHVALTGICNPCFDSEIQHPVNRGPCMLHYGHAGQRGLGFRRLALRLEALSTQVQRLSRERDNTQLTRDDLSLLLQSFRHDQQGLARLVERELKRVSQRLDQLSRQHHHQSDTPSSHDEHRLHTGPSEKCEVPIDPAYPVCAEKVEFLRARWQSDRCYSFYGVDGTTCSILTYLSQIEDFCPPRLGRNHSAPPWHEKPHPYTEKAEIRTSLSPLYEVISNSSGPAINFIRSRVERMSERWIQAGLRMRQRSNKTVSTLMRVLLYPGALAGSVGQHFESMVETGGPLGELVQWADLSACLTILGHKLTFSTSQQQLQSLIGAAPGQGSCPIQRPLTFDLIYTDYHGLAHLQGTMGLAFLHYKCRFRILDSFGTEPAFNLGSYARTHGYKTLWGSWGLQPLQYMTMFPHTPDNSFLGFVSEEAVKQEVREEELEADTYRKDRIAVVYGKQDYMWQGKSDYVEVISEVLETHATVYQTPGRASNLPGFIRNHGLLTQERFLRLLRRAKVFVGLGFPYEGPAPIEAIALGCVFLQPRFDPPHSSDNNNFYKGKPTTRQTQDRLLQHRAGREPLVSFLQPVGSTLWPSAGASAVQLRRL</sequence>
<evidence type="ECO:0000313" key="1">
    <source>
        <dbReference type="EMBL" id="TMS22376.1"/>
    </source>
</evidence>
<evidence type="ECO:0000313" key="2">
    <source>
        <dbReference type="Proteomes" id="UP000793456"/>
    </source>
</evidence>
<accession>A0ACD3RS88</accession>
<protein>
    <submittedName>
        <fullName evidence="1">Uncharacterized protein</fullName>
    </submittedName>
</protein>
<keyword evidence="2" id="KW-1185">Reference proteome</keyword>
<gene>
    <name evidence="1" type="ORF">E3U43_012641</name>
</gene>